<evidence type="ECO:0000313" key="1">
    <source>
        <dbReference type="Proteomes" id="UP000887564"/>
    </source>
</evidence>
<reference evidence="2" key="1">
    <citation type="submission" date="2022-11" db="UniProtKB">
        <authorList>
            <consortium name="WormBaseParasite"/>
        </authorList>
    </citation>
    <scope>IDENTIFICATION</scope>
</reference>
<name>A0A914RD92_PAREQ</name>
<dbReference type="Proteomes" id="UP000887564">
    <property type="component" value="Unplaced"/>
</dbReference>
<keyword evidence="1" id="KW-1185">Reference proteome</keyword>
<protein>
    <submittedName>
        <fullName evidence="2">Uncharacterized protein</fullName>
    </submittedName>
</protein>
<dbReference type="WBParaSite" id="PEQ_0000427001-mRNA-1">
    <property type="protein sequence ID" value="PEQ_0000427001-mRNA-1"/>
    <property type="gene ID" value="PEQ_0000427001"/>
</dbReference>
<sequence length="83" mass="10128">LRFQQCDRRLPIVYRAYWNVPEDEAVSSVRSCGMQCCLPTRKQSRQSMTKMFLLIRCMELLRQGIELREARMKTRMRRMQQKR</sequence>
<dbReference type="AlphaFoldDB" id="A0A914RD92"/>
<evidence type="ECO:0000313" key="2">
    <source>
        <dbReference type="WBParaSite" id="PEQ_0000427001-mRNA-1"/>
    </source>
</evidence>
<organism evidence="1 2">
    <name type="scientific">Parascaris equorum</name>
    <name type="common">Equine roundworm</name>
    <dbReference type="NCBI Taxonomy" id="6256"/>
    <lineage>
        <taxon>Eukaryota</taxon>
        <taxon>Metazoa</taxon>
        <taxon>Ecdysozoa</taxon>
        <taxon>Nematoda</taxon>
        <taxon>Chromadorea</taxon>
        <taxon>Rhabditida</taxon>
        <taxon>Spirurina</taxon>
        <taxon>Ascaridomorpha</taxon>
        <taxon>Ascaridoidea</taxon>
        <taxon>Ascarididae</taxon>
        <taxon>Parascaris</taxon>
    </lineage>
</organism>
<proteinExistence type="predicted"/>
<accession>A0A914RD92</accession>